<evidence type="ECO:0000313" key="7">
    <source>
        <dbReference type="EMBL" id="UWP58764.1"/>
    </source>
</evidence>
<comment type="subcellular location">
    <subcellularLocation>
        <location evidence="1 6">Cell membrane</location>
        <topology evidence="1 6">Multi-pass membrane protein</topology>
    </subcellularLocation>
</comment>
<dbReference type="NCBIfam" id="TIGR00374">
    <property type="entry name" value="flippase-like domain"/>
    <property type="match status" value="1"/>
</dbReference>
<evidence type="ECO:0000256" key="2">
    <source>
        <dbReference type="ARBA" id="ARBA00022475"/>
    </source>
</evidence>
<feature type="transmembrane region" description="Helical" evidence="6">
    <location>
        <begin position="120"/>
        <end position="143"/>
    </location>
</feature>
<evidence type="ECO:0000256" key="4">
    <source>
        <dbReference type="ARBA" id="ARBA00022989"/>
    </source>
</evidence>
<keyword evidence="6" id="KW-0443">Lipid metabolism</keyword>
<evidence type="ECO:0000313" key="8">
    <source>
        <dbReference type="Proteomes" id="UP001060164"/>
    </source>
</evidence>
<evidence type="ECO:0000256" key="5">
    <source>
        <dbReference type="ARBA" id="ARBA00023136"/>
    </source>
</evidence>
<sequence length="344" mass="39007">MTSRKKKIVNTVFLLLVFLLTVYSVFRGEDLHEVVREIMRVNPWYLLPGVFGVVFFIWGESIIIHYLFGTLDIHEKKWTCFLYSCVGFFFSAITPSASGGQPMQIYYMRKHKIPVPVSTLVLMIVTITYKLVLVGVGLFVAFFQRGFVSRYLEGILPVFYLGVFLNVICCIAMSVLAFHPVLAKFIVMKCLGMLERIHILKHRPERAQKMEASMDQYNATASYLRSHMRVIVNVLAITFLQRFALFFVTWFVYKALGLHGAHIYDVVMLQAVISVSVDMLPLPGGMGISENLFLIIFKTIFAAGLLLPGMVLSRGIAFYVQLLLSAGMTLFAHLTIGRETLDKT</sequence>
<comment type="catalytic activity">
    <reaction evidence="6">
        <text>L-lysyl-tRNA(Lys) + a 1,2-diacyl-sn-glycero-3-phospho-(1'-sn-glycerol) = a 1,2-diacyl-sn-glycero-3-phospho-1'-(3'-O-L-lysyl)-sn-glycerol + tRNA(Lys)</text>
        <dbReference type="Rhea" id="RHEA:10668"/>
        <dbReference type="Rhea" id="RHEA-COMP:9696"/>
        <dbReference type="Rhea" id="RHEA-COMP:9697"/>
        <dbReference type="ChEBI" id="CHEBI:64716"/>
        <dbReference type="ChEBI" id="CHEBI:75792"/>
        <dbReference type="ChEBI" id="CHEBI:78442"/>
        <dbReference type="ChEBI" id="CHEBI:78529"/>
        <dbReference type="EC" id="2.3.2.3"/>
    </reaction>
</comment>
<accession>A0ABY5VDR9</accession>
<keyword evidence="6" id="KW-0046">Antibiotic resistance</keyword>
<keyword evidence="5 6" id="KW-0472">Membrane</keyword>
<name>A0ABY5VDR9_9FIRM</name>
<feature type="transmembrane region" description="Helical" evidence="6">
    <location>
        <begin position="230"/>
        <end position="253"/>
    </location>
</feature>
<feature type="transmembrane region" description="Helical" evidence="6">
    <location>
        <begin position="316"/>
        <end position="336"/>
    </location>
</feature>
<feature type="transmembrane region" description="Helical" evidence="6">
    <location>
        <begin position="80"/>
        <end position="100"/>
    </location>
</feature>
<keyword evidence="3 6" id="KW-0812">Transmembrane</keyword>
<organism evidence="7 8">
    <name type="scientific">Ruminococcus gauvreauii</name>
    <dbReference type="NCBI Taxonomy" id="438033"/>
    <lineage>
        <taxon>Bacteria</taxon>
        <taxon>Bacillati</taxon>
        <taxon>Bacillota</taxon>
        <taxon>Clostridia</taxon>
        <taxon>Eubacteriales</taxon>
        <taxon>Oscillospiraceae</taxon>
        <taxon>Ruminococcus</taxon>
    </lineage>
</organism>
<evidence type="ECO:0000256" key="3">
    <source>
        <dbReference type="ARBA" id="ARBA00022692"/>
    </source>
</evidence>
<feature type="transmembrane region" description="Helical" evidence="6">
    <location>
        <begin position="292"/>
        <end position="310"/>
    </location>
</feature>
<keyword evidence="4 6" id="KW-1133">Transmembrane helix</keyword>
<comment type="function">
    <text evidence="6">Catalyzes the transfer of a lysyl group from L-lysyl-tRNA(Lys) to membrane-bound phosphatidylglycerol (PG), which produces lysylphosphatidylglycerol (LPG), a major component of the bacterial membrane with a positive net charge. LPG synthesis contributes to bacterial virulence as it is involved in the resistance mechanism against cationic antimicrobial peptides (CAMP) produces by the host's immune system (defensins, cathelicidins) and by the competing microorganisms.</text>
</comment>
<keyword evidence="6" id="KW-0808">Transferase</keyword>
<dbReference type="RefSeq" id="WP_028527474.1">
    <property type="nucleotide sequence ID" value="NZ_CABLBR010000001.1"/>
</dbReference>
<reference evidence="7" key="1">
    <citation type="journal article" date="2022" name="Cell">
        <title>Design, construction, and in vivo augmentation of a complex gut microbiome.</title>
        <authorList>
            <person name="Cheng A.G."/>
            <person name="Ho P.Y."/>
            <person name="Aranda-Diaz A."/>
            <person name="Jain S."/>
            <person name="Yu F.B."/>
            <person name="Meng X."/>
            <person name="Wang M."/>
            <person name="Iakiviak M."/>
            <person name="Nagashima K."/>
            <person name="Zhao A."/>
            <person name="Murugkar P."/>
            <person name="Patil A."/>
            <person name="Atabakhsh K."/>
            <person name="Weakley A."/>
            <person name="Yan J."/>
            <person name="Brumbaugh A.R."/>
            <person name="Higginbottom S."/>
            <person name="Dimas A."/>
            <person name="Shiver A.L."/>
            <person name="Deutschbauer A."/>
            <person name="Neff N."/>
            <person name="Sonnenburg J.L."/>
            <person name="Huang K.C."/>
            <person name="Fischbach M.A."/>
        </authorList>
    </citation>
    <scope>NUCLEOTIDE SEQUENCE</scope>
    <source>
        <strain evidence="7">DSM 19829</strain>
    </source>
</reference>
<dbReference type="Proteomes" id="UP001060164">
    <property type="component" value="Chromosome"/>
</dbReference>
<dbReference type="PANTHER" id="PTHR37693">
    <property type="entry name" value="PHOSPHATIDYLGLYCEROL LYSYLTRANSFERASE"/>
    <property type="match status" value="1"/>
</dbReference>
<evidence type="ECO:0000256" key="1">
    <source>
        <dbReference type="ARBA" id="ARBA00004651"/>
    </source>
</evidence>
<comment type="similarity">
    <text evidence="6">Belongs to the LPG synthase family.</text>
</comment>
<feature type="transmembrane region" description="Helical" evidence="6">
    <location>
        <begin position="155"/>
        <end position="175"/>
    </location>
</feature>
<gene>
    <name evidence="6" type="primary">mprF</name>
    <name evidence="7" type="ORF">NQ502_15525</name>
</gene>
<feature type="transmembrane region" description="Helical" evidence="6">
    <location>
        <begin position="43"/>
        <end position="68"/>
    </location>
</feature>
<dbReference type="PANTHER" id="PTHR37693:SF1">
    <property type="entry name" value="INTEGRAL MEMBRANE PROTEIN"/>
    <property type="match status" value="1"/>
</dbReference>
<proteinExistence type="inferred from homology"/>
<keyword evidence="2" id="KW-1003">Cell membrane</keyword>
<dbReference type="InterPro" id="IPR022791">
    <property type="entry name" value="L-PG_synthase/AglD"/>
</dbReference>
<evidence type="ECO:0000256" key="6">
    <source>
        <dbReference type="RuleBase" id="RU363042"/>
    </source>
</evidence>
<keyword evidence="8" id="KW-1185">Reference proteome</keyword>
<dbReference type="EC" id="2.3.2.3" evidence="6"/>
<dbReference type="EMBL" id="CP102290">
    <property type="protein sequence ID" value="UWP58764.1"/>
    <property type="molecule type" value="Genomic_DNA"/>
</dbReference>
<protein>
    <recommendedName>
        <fullName evidence="6">Phosphatidylglycerol lysyltransferase</fullName>
        <ecNumber evidence="6">2.3.2.3</ecNumber>
    </recommendedName>
    <alternativeName>
        <fullName evidence="6">Lysylphosphatidylglycerol synthase</fullName>
    </alternativeName>
</protein>
<dbReference type="Pfam" id="PF03706">
    <property type="entry name" value="LPG_synthase_TM"/>
    <property type="match status" value="1"/>
</dbReference>
<feature type="transmembrane region" description="Helical" evidence="6">
    <location>
        <begin position="181"/>
        <end position="200"/>
    </location>
</feature>